<proteinExistence type="predicted"/>
<evidence type="ECO:0000313" key="2">
    <source>
        <dbReference type="EMBL" id="MDO6423843.1"/>
    </source>
</evidence>
<feature type="transmembrane region" description="Helical" evidence="1">
    <location>
        <begin position="21"/>
        <end position="40"/>
    </location>
</feature>
<keyword evidence="1" id="KW-0812">Transmembrane</keyword>
<keyword evidence="1" id="KW-1133">Transmembrane helix</keyword>
<evidence type="ECO:0000313" key="3">
    <source>
        <dbReference type="Proteomes" id="UP001169760"/>
    </source>
</evidence>
<reference evidence="2" key="1">
    <citation type="submission" date="2023-07" db="EMBL/GenBank/DDBJ databases">
        <title>Genome content predicts the carbon catabolic preferences of heterotrophic bacteria.</title>
        <authorList>
            <person name="Gralka M."/>
        </authorList>
    </citation>
    <scope>NUCLEOTIDE SEQUENCE</scope>
    <source>
        <strain evidence="2">I3M17_2</strain>
    </source>
</reference>
<name>A0AAW7X846_9GAMM</name>
<protein>
    <submittedName>
        <fullName evidence="2">Uncharacterized protein</fullName>
    </submittedName>
</protein>
<dbReference type="RefSeq" id="WP_216063423.1">
    <property type="nucleotide sequence ID" value="NZ_JAHKPP010000014.1"/>
</dbReference>
<sequence>MNFKRYGYTSPKNHAVVGSPKVLEFYLLFGVMAFSFGMLYYNFVGLYIASSFAYAIAVILGDIVKPIKHYVLLFIVLTSIALTVYYAPWLFEDTVVVEVRRYRDITEQSFNKEAFYAFLYFHIATAQLSLLTITRREPSCNGNTI</sequence>
<dbReference type="Proteomes" id="UP001169760">
    <property type="component" value="Unassembled WGS sequence"/>
</dbReference>
<keyword evidence="1" id="KW-0472">Membrane</keyword>
<dbReference type="EMBL" id="JAUOPB010000011">
    <property type="protein sequence ID" value="MDO6423843.1"/>
    <property type="molecule type" value="Genomic_DNA"/>
</dbReference>
<dbReference type="AlphaFoldDB" id="A0AAW7X846"/>
<accession>A0AAW7X846</accession>
<gene>
    <name evidence="2" type="ORF">Q4521_15270</name>
</gene>
<feature type="transmembrane region" description="Helical" evidence="1">
    <location>
        <begin position="71"/>
        <end position="91"/>
    </location>
</feature>
<organism evidence="2 3">
    <name type="scientific">Saccharophagus degradans</name>
    <dbReference type="NCBI Taxonomy" id="86304"/>
    <lineage>
        <taxon>Bacteria</taxon>
        <taxon>Pseudomonadati</taxon>
        <taxon>Pseudomonadota</taxon>
        <taxon>Gammaproteobacteria</taxon>
        <taxon>Cellvibrionales</taxon>
        <taxon>Cellvibrionaceae</taxon>
        <taxon>Saccharophagus</taxon>
    </lineage>
</organism>
<feature type="transmembrane region" description="Helical" evidence="1">
    <location>
        <begin position="114"/>
        <end position="133"/>
    </location>
</feature>
<evidence type="ECO:0000256" key="1">
    <source>
        <dbReference type="SAM" id="Phobius"/>
    </source>
</evidence>
<comment type="caution">
    <text evidence="2">The sequence shown here is derived from an EMBL/GenBank/DDBJ whole genome shotgun (WGS) entry which is preliminary data.</text>
</comment>